<sequence>MCCLCILAHFIPESMEDLMATYRSTLRVDENTRSIFSSTGHANLVDCEGSKERLVQKREINDRKCSLAGA</sequence>
<protein>
    <submittedName>
        <fullName evidence="1">(thale cress) hypothetical protein</fullName>
    </submittedName>
</protein>
<name>A0A7G2EDR4_ARATH</name>
<accession>A0A7G2EDR4</accession>
<evidence type="ECO:0000313" key="2">
    <source>
        <dbReference type="Proteomes" id="UP000516314"/>
    </source>
</evidence>
<dbReference type="Proteomes" id="UP000516314">
    <property type="component" value="Chromosome 2"/>
</dbReference>
<organism evidence="1 2">
    <name type="scientific">Arabidopsis thaliana</name>
    <name type="common">Mouse-ear cress</name>
    <dbReference type="NCBI Taxonomy" id="3702"/>
    <lineage>
        <taxon>Eukaryota</taxon>
        <taxon>Viridiplantae</taxon>
        <taxon>Streptophyta</taxon>
        <taxon>Embryophyta</taxon>
        <taxon>Tracheophyta</taxon>
        <taxon>Spermatophyta</taxon>
        <taxon>Magnoliopsida</taxon>
        <taxon>eudicotyledons</taxon>
        <taxon>Gunneridae</taxon>
        <taxon>Pentapetalae</taxon>
        <taxon>rosids</taxon>
        <taxon>malvids</taxon>
        <taxon>Brassicales</taxon>
        <taxon>Brassicaceae</taxon>
        <taxon>Camelineae</taxon>
        <taxon>Arabidopsis</taxon>
    </lineage>
</organism>
<dbReference type="EMBL" id="LR881467">
    <property type="protein sequence ID" value="CAD5321390.1"/>
    <property type="molecule type" value="Genomic_DNA"/>
</dbReference>
<evidence type="ECO:0000313" key="1">
    <source>
        <dbReference type="EMBL" id="CAD5321390.1"/>
    </source>
</evidence>
<dbReference type="AlphaFoldDB" id="A0A7G2EDR4"/>
<gene>
    <name evidence="1" type="ORF">AT9943_LOCUS9458</name>
</gene>
<proteinExistence type="predicted"/>
<reference evidence="1 2" key="1">
    <citation type="submission" date="2020-09" db="EMBL/GenBank/DDBJ databases">
        <authorList>
            <person name="Ashkenazy H."/>
        </authorList>
    </citation>
    <scope>NUCLEOTIDE SEQUENCE [LARGE SCALE GENOMIC DNA]</scope>
    <source>
        <strain evidence="2">cv. Cdm-0</strain>
    </source>
</reference>